<reference evidence="1 2" key="1">
    <citation type="submission" date="2018-02" db="EMBL/GenBank/DDBJ databases">
        <title>The genomes of Aspergillus section Nigri reveals drivers in fungal speciation.</title>
        <authorList>
            <consortium name="DOE Joint Genome Institute"/>
            <person name="Vesth T.C."/>
            <person name="Nybo J."/>
            <person name="Theobald S."/>
            <person name="Brandl J."/>
            <person name="Frisvad J.C."/>
            <person name="Nielsen K.F."/>
            <person name="Lyhne E.K."/>
            <person name="Kogle M.E."/>
            <person name="Kuo A."/>
            <person name="Riley R."/>
            <person name="Clum A."/>
            <person name="Nolan M."/>
            <person name="Lipzen A."/>
            <person name="Salamov A."/>
            <person name="Henrissat B."/>
            <person name="Wiebenga A."/>
            <person name="De vries R.P."/>
            <person name="Grigoriev I.V."/>
            <person name="Mortensen U.H."/>
            <person name="Andersen M.R."/>
            <person name="Baker S.E."/>
        </authorList>
    </citation>
    <scope>NUCLEOTIDE SEQUENCE [LARGE SCALE GENOMIC DNA]</scope>
    <source>
        <strain evidence="1 2">CBS 707.79</strain>
    </source>
</reference>
<proteinExistence type="predicted"/>
<organism evidence="1 2">
    <name type="scientific">Aspergillus ellipticus CBS 707.79</name>
    <dbReference type="NCBI Taxonomy" id="1448320"/>
    <lineage>
        <taxon>Eukaryota</taxon>
        <taxon>Fungi</taxon>
        <taxon>Dikarya</taxon>
        <taxon>Ascomycota</taxon>
        <taxon>Pezizomycotina</taxon>
        <taxon>Eurotiomycetes</taxon>
        <taxon>Eurotiomycetidae</taxon>
        <taxon>Eurotiales</taxon>
        <taxon>Aspergillaceae</taxon>
        <taxon>Aspergillus</taxon>
        <taxon>Aspergillus subgen. Circumdati</taxon>
    </lineage>
</organism>
<keyword evidence="2" id="KW-1185">Reference proteome</keyword>
<evidence type="ECO:0000313" key="2">
    <source>
        <dbReference type="Proteomes" id="UP000247810"/>
    </source>
</evidence>
<dbReference type="AlphaFoldDB" id="A0A319DA98"/>
<evidence type="ECO:0000313" key="1">
    <source>
        <dbReference type="EMBL" id="PYH94300.1"/>
    </source>
</evidence>
<dbReference type="EMBL" id="KZ825874">
    <property type="protein sequence ID" value="PYH94300.1"/>
    <property type="molecule type" value="Genomic_DNA"/>
</dbReference>
<dbReference type="VEuPathDB" id="FungiDB:BO71DRAFT_325758"/>
<dbReference type="Proteomes" id="UP000247810">
    <property type="component" value="Unassembled WGS sequence"/>
</dbReference>
<accession>A0A319DA98</accession>
<protein>
    <submittedName>
        <fullName evidence="1">Uncharacterized protein</fullName>
    </submittedName>
</protein>
<feature type="non-terminal residue" evidence="1">
    <location>
        <position position="1"/>
    </location>
</feature>
<sequence>VSEYLTNLNPKYLRAVDYLIFYLEGIKNLAIKFSPNFIFFYIASNTSFTDYSDRTSLIKYIIYLFNRPIN</sequence>
<gene>
    <name evidence="1" type="ORF">BO71DRAFT_325758</name>
</gene>
<name>A0A319DA98_9EURO</name>
<dbReference type="OrthoDB" id="4356562at2759"/>